<name>A0AAD7CTC3_MYCRO</name>
<feature type="region of interest" description="Disordered" evidence="1">
    <location>
        <begin position="445"/>
        <end position="466"/>
    </location>
</feature>
<evidence type="ECO:0000256" key="1">
    <source>
        <dbReference type="SAM" id="MobiDB-lite"/>
    </source>
</evidence>
<feature type="region of interest" description="Disordered" evidence="1">
    <location>
        <begin position="1"/>
        <end position="24"/>
    </location>
</feature>
<proteinExistence type="predicted"/>
<evidence type="ECO:0000313" key="2">
    <source>
        <dbReference type="EMBL" id="KAJ7662391.1"/>
    </source>
</evidence>
<gene>
    <name evidence="2" type="ORF">B0H17DRAFT_1211937</name>
</gene>
<evidence type="ECO:0000313" key="3">
    <source>
        <dbReference type="Proteomes" id="UP001221757"/>
    </source>
</evidence>
<organism evidence="2 3">
    <name type="scientific">Mycena rosella</name>
    <name type="common">Pink bonnet</name>
    <name type="synonym">Agaricus rosellus</name>
    <dbReference type="NCBI Taxonomy" id="1033263"/>
    <lineage>
        <taxon>Eukaryota</taxon>
        <taxon>Fungi</taxon>
        <taxon>Dikarya</taxon>
        <taxon>Basidiomycota</taxon>
        <taxon>Agaricomycotina</taxon>
        <taxon>Agaricomycetes</taxon>
        <taxon>Agaricomycetidae</taxon>
        <taxon>Agaricales</taxon>
        <taxon>Marasmiineae</taxon>
        <taxon>Mycenaceae</taxon>
        <taxon>Mycena</taxon>
    </lineage>
</organism>
<feature type="compositionally biased region" description="Basic and acidic residues" evidence="1">
    <location>
        <begin position="132"/>
        <end position="141"/>
    </location>
</feature>
<keyword evidence="3" id="KW-1185">Reference proteome</keyword>
<feature type="compositionally biased region" description="Low complexity" evidence="1">
    <location>
        <begin position="142"/>
        <end position="153"/>
    </location>
</feature>
<feature type="compositionally biased region" description="Basic and acidic residues" evidence="1">
    <location>
        <begin position="214"/>
        <end position="223"/>
    </location>
</feature>
<sequence>MDAPVLSHPSPSATANDRSFIDQCSSPTHFREDALSARQLQPYARTLESADEAARASVRTSHPHSGAWRRVHSLRAARHGTHTPHSTPTSAPHLLRPHPPRLSLRASLRALTGVRITPPSPTFTRSRRTPIHIRERRDTGTRVRTPPSTTRAPAPQPADVNDAVHIPHPHPRTGAPPSIHISHTTLRTPHSAQQRNPRAHPLPRRPAQIPPKCRGGDARHDLEPDQPPVSRGGLKTILFLGDLLYSRHIDPPSSCARSIPDDARPASRKSANPQMRCGRRGTHPHARDMEGRRSAQLPALASAGTKTMRRIVRSAIGGVSRPGRTDADQREYVDADARGAWTARVVEPCSVPGAPAAGGLGGRRYADADGGEAKERSLAARKCAWRMRAVRVLIPIRSDRIDSTWNEAALDGLMCAGLGGVDTATGGWRLRVRVPYSDAMDIGLEDGSEGVGGRTQSISDQDTYPQGGEDAKDARVYAMNGAGRRHARVASALYCCNQHGHGARRKVGHAPGDGLWRGVLLEASSIEIRENEKTRATFRALWFAPTGKIQWITSGLQERRISGYACGTAFGKHSEPLLRRFLPLPAILVFPSATCSCYEYLLLLLLLFGATFPGSLRSVSVCYDPVTLRVTTKRRAALCLPRFTSTSGTTLRLPVGGTQALSQAILLGAGPTLAPPHRSTPGSQCQFDDSDHDP</sequence>
<dbReference type="AlphaFoldDB" id="A0AAD7CTC3"/>
<feature type="region of interest" description="Disordered" evidence="1">
    <location>
        <begin position="115"/>
        <end position="233"/>
    </location>
</feature>
<feature type="compositionally biased region" description="Polar residues" evidence="1">
    <location>
        <begin position="454"/>
        <end position="464"/>
    </location>
</feature>
<comment type="caution">
    <text evidence="2">The sequence shown here is derived from an EMBL/GenBank/DDBJ whole genome shotgun (WGS) entry which is preliminary data.</text>
</comment>
<protein>
    <submittedName>
        <fullName evidence="2">Uncharacterized protein</fullName>
    </submittedName>
</protein>
<feature type="region of interest" description="Disordered" evidence="1">
    <location>
        <begin position="253"/>
        <end position="293"/>
    </location>
</feature>
<dbReference type="EMBL" id="JARKIE010000241">
    <property type="protein sequence ID" value="KAJ7662391.1"/>
    <property type="molecule type" value="Genomic_DNA"/>
</dbReference>
<accession>A0AAD7CTC3</accession>
<feature type="region of interest" description="Disordered" evidence="1">
    <location>
        <begin position="79"/>
        <end position="99"/>
    </location>
</feature>
<reference evidence="2" key="1">
    <citation type="submission" date="2023-03" db="EMBL/GenBank/DDBJ databases">
        <title>Massive genome expansion in bonnet fungi (Mycena s.s.) driven by repeated elements and novel gene families across ecological guilds.</title>
        <authorList>
            <consortium name="Lawrence Berkeley National Laboratory"/>
            <person name="Harder C.B."/>
            <person name="Miyauchi S."/>
            <person name="Viragh M."/>
            <person name="Kuo A."/>
            <person name="Thoen E."/>
            <person name="Andreopoulos B."/>
            <person name="Lu D."/>
            <person name="Skrede I."/>
            <person name="Drula E."/>
            <person name="Henrissat B."/>
            <person name="Morin E."/>
            <person name="Kohler A."/>
            <person name="Barry K."/>
            <person name="LaButti K."/>
            <person name="Morin E."/>
            <person name="Salamov A."/>
            <person name="Lipzen A."/>
            <person name="Mereny Z."/>
            <person name="Hegedus B."/>
            <person name="Baldrian P."/>
            <person name="Stursova M."/>
            <person name="Weitz H."/>
            <person name="Taylor A."/>
            <person name="Grigoriev I.V."/>
            <person name="Nagy L.G."/>
            <person name="Martin F."/>
            <person name="Kauserud H."/>
        </authorList>
    </citation>
    <scope>NUCLEOTIDE SEQUENCE</scope>
    <source>
        <strain evidence="2">CBHHK067</strain>
    </source>
</reference>
<feature type="compositionally biased region" description="Low complexity" evidence="1">
    <location>
        <begin position="83"/>
        <end position="94"/>
    </location>
</feature>
<dbReference type="Proteomes" id="UP001221757">
    <property type="component" value="Unassembled WGS sequence"/>
</dbReference>
<feature type="compositionally biased region" description="Polar residues" evidence="1">
    <location>
        <begin position="181"/>
        <end position="196"/>
    </location>
</feature>
<feature type="compositionally biased region" description="Polar residues" evidence="1">
    <location>
        <begin position="9"/>
        <end position="24"/>
    </location>
</feature>